<organism evidence="1 2">
    <name type="scientific">Methylomicrobium album BG8</name>
    <dbReference type="NCBI Taxonomy" id="686340"/>
    <lineage>
        <taxon>Bacteria</taxon>
        <taxon>Pseudomonadati</taxon>
        <taxon>Pseudomonadota</taxon>
        <taxon>Gammaproteobacteria</taxon>
        <taxon>Methylococcales</taxon>
        <taxon>Methylococcaceae</taxon>
        <taxon>Methylomicrobium</taxon>
    </lineage>
</organism>
<gene>
    <name evidence="1" type="ORF">Metal_0481</name>
</gene>
<dbReference type="Gene3D" id="3.40.50.2000">
    <property type="entry name" value="Glycogen Phosphorylase B"/>
    <property type="match status" value="1"/>
</dbReference>
<sequence>MIGYAVSRPFALSVRGQRKTLKAAPSLETPTADTVYISAQWEIDMLQQALTEAWPQANKAELLRIISSATLVRTAGFPVLLGAGAYADPEHQSPPQCLVLQLRSLKAAQPFREHFRLLVINGFGSNLGDTMIGLTAFRQVLSVLCAELPAVSVDLMLGWHKDDRLERLVRNVEGIDTVLTQGLSLAEMSRYQGIFDTSRLLLLPRYGKMPMVDWYLWWFGIEPSQVAAADKRNQVAIPAEADRAVADCLTPKAGPRILVNPRASVLLRSMPESALRRLIEHILSAWPEADVLLTHQMNIHSPRLQFVSKITPTVDHLAALLTQVDGLIGVDTYTQHLADATSTPSVTMMASMELEVYPYYPLGESLLLPGASQLSGWGKAKVAPSDWAAASSHYEMAWEAVDFDAVLSALRRMMAKKQASYRAYPIRFHPEPGPERKLSTRQAVIEGMELDIPIRQREDPLAQLLHQTVIGLGKQVLARGDTVVYLGAGAGAAALPLARMVGGQGRLVAFEPRRELYQLLCANLARAGIRHAEAHFAMPEGEGYAVREIANLSMDDEYLPLSMGNSEQLEPIVCWPLDARKIEACRLLTVCSPLPLLSVLQGAGNTIRRCQPVIVAGVLYWRDVSRLTEFLAGFGYHVRTLEVSDSALPESGIQYAILAAEPPGGTAHIN</sequence>
<dbReference type="EMBL" id="CM001475">
    <property type="protein sequence ID" value="EIC28332.1"/>
    <property type="molecule type" value="Genomic_DNA"/>
</dbReference>
<dbReference type="SUPFAM" id="SSF53756">
    <property type="entry name" value="UDP-Glycosyltransferase/glycogen phosphorylase"/>
    <property type="match status" value="1"/>
</dbReference>
<dbReference type="Proteomes" id="UP000005090">
    <property type="component" value="Chromosome"/>
</dbReference>
<accession>H8GNA3</accession>
<dbReference type="eggNOG" id="COG2520">
    <property type="taxonomic scope" value="Bacteria"/>
</dbReference>
<dbReference type="SUPFAM" id="SSF53335">
    <property type="entry name" value="S-adenosyl-L-methionine-dependent methyltransferases"/>
    <property type="match status" value="1"/>
</dbReference>
<proteinExistence type="predicted"/>
<dbReference type="InterPro" id="IPR029063">
    <property type="entry name" value="SAM-dependent_MTases_sf"/>
</dbReference>
<dbReference type="RefSeq" id="WP_005369274.1">
    <property type="nucleotide sequence ID" value="NZ_CM001475.1"/>
</dbReference>
<evidence type="ECO:0000313" key="1">
    <source>
        <dbReference type="EMBL" id="EIC28332.1"/>
    </source>
</evidence>
<protein>
    <recommendedName>
        <fullName evidence="3">Methyltransferase, FkbM family</fullName>
    </recommendedName>
</protein>
<keyword evidence="2" id="KW-1185">Reference proteome</keyword>
<dbReference type="AlphaFoldDB" id="H8GNA3"/>
<name>H8GNA3_METAL</name>
<evidence type="ECO:0000313" key="2">
    <source>
        <dbReference type="Proteomes" id="UP000005090"/>
    </source>
</evidence>
<dbReference type="HOGENOM" id="CLU_409819_0_0_6"/>
<dbReference type="STRING" id="686340.Metal_0481"/>
<reference evidence="1 2" key="1">
    <citation type="journal article" date="2013" name="Genome Announc.">
        <title>Genome Sequence of the Obligate Gammaproteobacterial Methanotroph Methylomicrobium album Strain BG8.</title>
        <authorList>
            <person name="Kits K.D."/>
            <person name="Kalyuzhnaya M.G."/>
            <person name="Klotz M.G."/>
            <person name="Jetten M.S."/>
            <person name="Op den Camp H.J."/>
            <person name="Vuilleumier S."/>
            <person name="Bringel F."/>
            <person name="Dispirito A.A."/>
            <person name="Murrell J.C."/>
            <person name="Bruce D."/>
            <person name="Cheng J.F."/>
            <person name="Copeland A."/>
            <person name="Goodwin L."/>
            <person name="Hauser L."/>
            <person name="Lajus A."/>
            <person name="Land M.L."/>
            <person name="Lapidus A."/>
            <person name="Lucas S."/>
            <person name="Medigue C."/>
            <person name="Pitluck S."/>
            <person name="Woyke T."/>
            <person name="Zeytun A."/>
            <person name="Stein L.Y."/>
        </authorList>
    </citation>
    <scope>NUCLEOTIDE SEQUENCE [LARGE SCALE GENOMIC DNA]</scope>
    <source>
        <strain evidence="1 2">BG8</strain>
    </source>
</reference>
<dbReference type="Gene3D" id="3.40.50.150">
    <property type="entry name" value="Vaccinia Virus protein VP39"/>
    <property type="match status" value="1"/>
</dbReference>
<evidence type="ECO:0008006" key="3">
    <source>
        <dbReference type="Google" id="ProtNLM"/>
    </source>
</evidence>